<sequence length="121" mass="13758">MCNTEFFHPALAHPAQANYGWILVLAWNNNNAGNRLRPMCVALALSAYGPSSCTNYRVHMSVFDKLLKSAVEYLRYITDTSWYRKLLDIDFYDVQGLNLLLSGKLNFAKPEQSIRGCKKHG</sequence>
<keyword evidence="2" id="KW-1185">Reference proteome</keyword>
<accession>A0ABM8YYS2</accession>
<reference evidence="1 2" key="1">
    <citation type="submission" date="2021-10" db="EMBL/GenBank/DDBJ databases">
        <authorList>
            <person name="Koch H."/>
        </authorList>
    </citation>
    <scope>NUCLEOTIDE SEQUENCE [LARGE SCALE GENOMIC DNA]</scope>
    <source>
        <strain evidence="1">6680</strain>
    </source>
</reference>
<dbReference type="Proteomes" id="UP000839052">
    <property type="component" value="Chromosome"/>
</dbReference>
<organism evidence="1 2">
    <name type="scientific">Candidatus Nitrotoga arctica</name>
    <dbReference type="NCBI Taxonomy" id="453162"/>
    <lineage>
        <taxon>Bacteria</taxon>
        <taxon>Pseudomonadati</taxon>
        <taxon>Pseudomonadota</taxon>
        <taxon>Betaproteobacteria</taxon>
        <taxon>Nitrosomonadales</taxon>
        <taxon>Gallionellaceae</taxon>
        <taxon>Candidatus Nitrotoga</taxon>
    </lineage>
</organism>
<gene>
    <name evidence="1" type="ORF">NTG6680_1432</name>
</gene>
<evidence type="ECO:0000313" key="1">
    <source>
        <dbReference type="EMBL" id="CAG9932685.1"/>
    </source>
</evidence>
<protein>
    <submittedName>
        <fullName evidence="1">Uncharacterized protein</fullName>
    </submittedName>
</protein>
<proteinExistence type="predicted"/>
<name>A0ABM8YYS2_9PROT</name>
<evidence type="ECO:0000313" key="2">
    <source>
        <dbReference type="Proteomes" id="UP000839052"/>
    </source>
</evidence>
<dbReference type="EMBL" id="OU912926">
    <property type="protein sequence ID" value="CAG9932685.1"/>
    <property type="molecule type" value="Genomic_DNA"/>
</dbReference>